<feature type="signal peptide" evidence="1">
    <location>
        <begin position="1"/>
        <end position="36"/>
    </location>
</feature>
<dbReference type="AlphaFoldDB" id="A0A1M7ZBZ0"/>
<protein>
    <submittedName>
        <fullName evidence="2">Uncharacterized protein</fullName>
    </submittedName>
</protein>
<dbReference type="Proteomes" id="UP000186406">
    <property type="component" value="Unassembled WGS sequence"/>
</dbReference>
<dbReference type="EMBL" id="FRXO01000002">
    <property type="protein sequence ID" value="SHO62370.1"/>
    <property type="molecule type" value="Genomic_DNA"/>
</dbReference>
<evidence type="ECO:0000256" key="1">
    <source>
        <dbReference type="SAM" id="SignalP"/>
    </source>
</evidence>
<evidence type="ECO:0000313" key="2">
    <source>
        <dbReference type="EMBL" id="SHO62370.1"/>
    </source>
</evidence>
<sequence>MGLLQASPLGGAMSALRARVLAASALLVLAAAPAGAQTAAPAPEAGNTQEASMSGNGKLAMRDRRYCEILPLSFSLTGPTASVYNTVGHDDCPEDLWEKLTEAAVRDRFDVYMVVMNGPRYFIMDTILGSGATMNGDVVEIGGITFEKRAEVALSWMDIIRQAPYTETTVDRDTVYRFDAGKPVFELTAPDGAVYVMQSYARIVDKTLSFADLPNLGARLKLPKGWTYAERVPQTDLLLSAGGKATVIQDDFKNTYQKVAPATP</sequence>
<proteinExistence type="predicted"/>
<evidence type="ECO:0000313" key="3">
    <source>
        <dbReference type="Proteomes" id="UP000186406"/>
    </source>
</evidence>
<accession>A0A1M7ZBZ0</accession>
<name>A0A1M7ZBZ0_9HYPH</name>
<reference evidence="2 3" key="1">
    <citation type="submission" date="2016-12" db="EMBL/GenBank/DDBJ databases">
        <authorList>
            <person name="Song W.-J."/>
            <person name="Kurnit D.M."/>
        </authorList>
    </citation>
    <scope>NUCLEOTIDE SEQUENCE [LARGE SCALE GENOMIC DNA]</scope>
    <source>
        <strain evidence="2 3">DSM 19599</strain>
    </source>
</reference>
<gene>
    <name evidence="2" type="ORF">SAMN02745172_00975</name>
</gene>
<keyword evidence="1" id="KW-0732">Signal</keyword>
<keyword evidence="3" id="KW-1185">Reference proteome</keyword>
<organism evidence="2 3">
    <name type="scientific">Pseudoxanthobacter soli DSM 19599</name>
    <dbReference type="NCBI Taxonomy" id="1123029"/>
    <lineage>
        <taxon>Bacteria</taxon>
        <taxon>Pseudomonadati</taxon>
        <taxon>Pseudomonadota</taxon>
        <taxon>Alphaproteobacteria</taxon>
        <taxon>Hyphomicrobiales</taxon>
        <taxon>Segnochrobactraceae</taxon>
        <taxon>Pseudoxanthobacter</taxon>
    </lineage>
</organism>
<feature type="chain" id="PRO_5013201253" evidence="1">
    <location>
        <begin position="37"/>
        <end position="264"/>
    </location>
</feature>